<dbReference type="InterPro" id="IPR023347">
    <property type="entry name" value="Lysozyme_dom_sf"/>
</dbReference>
<dbReference type="Pfam" id="PF00959">
    <property type="entry name" value="Phage_lysozyme"/>
    <property type="match status" value="1"/>
</dbReference>
<dbReference type="OrthoDB" id="5323745at2"/>
<dbReference type="EMBL" id="CP004025">
    <property type="protein sequence ID" value="AGC43243.1"/>
    <property type="molecule type" value="Genomic_DNA"/>
</dbReference>
<evidence type="ECO:0000313" key="9">
    <source>
        <dbReference type="Proteomes" id="UP000011131"/>
    </source>
</evidence>
<evidence type="ECO:0000256" key="5">
    <source>
        <dbReference type="ARBA" id="ARBA00023200"/>
    </source>
</evidence>
<dbReference type="SUPFAM" id="SSF53955">
    <property type="entry name" value="Lysozyme-like"/>
    <property type="match status" value="1"/>
</dbReference>
<protein>
    <recommendedName>
        <fullName evidence="7">Lysozyme</fullName>
        <ecNumber evidence="7">3.2.1.17</ecNumber>
    </recommendedName>
</protein>
<evidence type="ECO:0000256" key="1">
    <source>
        <dbReference type="ARBA" id="ARBA00000632"/>
    </source>
</evidence>
<sequence length="146" mass="16112">MKTNAKGVALIKRHEGMRLNAYRCPAGVWTIGYGHTGDVREGQRITEHQAEAILSVDLDRFERGVEFALPGVVALMTENQFSACVSLTFNIGVEAFTQSTLRKKLLAQDWDAAATEFAKWVHAKGVKLPGLVKRRAEEAALFLEPA</sequence>
<proteinExistence type="inferred from homology"/>
<dbReference type="GO" id="GO:0016998">
    <property type="term" value="P:cell wall macromolecule catabolic process"/>
    <property type="evidence" value="ECO:0007669"/>
    <property type="project" value="InterPro"/>
</dbReference>
<dbReference type="InterPro" id="IPR002196">
    <property type="entry name" value="Glyco_hydro_24"/>
</dbReference>
<dbReference type="GO" id="GO:0003796">
    <property type="term" value="F:lysozyme activity"/>
    <property type="evidence" value="ECO:0007669"/>
    <property type="project" value="UniProtKB-EC"/>
</dbReference>
<dbReference type="RefSeq" id="WP_015347505.1">
    <property type="nucleotide sequence ID" value="NC_020126.1"/>
</dbReference>
<evidence type="ECO:0000313" key="8">
    <source>
        <dbReference type="EMBL" id="AGC43243.1"/>
    </source>
</evidence>
<dbReference type="InterPro" id="IPR023346">
    <property type="entry name" value="Lysozyme-like_dom_sf"/>
</dbReference>
<accession>L7U523</accession>
<evidence type="ECO:0000256" key="3">
    <source>
        <dbReference type="ARBA" id="ARBA00022638"/>
    </source>
</evidence>
<evidence type="ECO:0000256" key="2">
    <source>
        <dbReference type="ARBA" id="ARBA00022529"/>
    </source>
</evidence>
<evidence type="ECO:0000256" key="7">
    <source>
        <dbReference type="RuleBase" id="RU003788"/>
    </source>
</evidence>
<evidence type="ECO:0000256" key="4">
    <source>
        <dbReference type="ARBA" id="ARBA00022801"/>
    </source>
</evidence>
<dbReference type="KEGG" id="msd:MYSTI_01912"/>
<keyword evidence="9" id="KW-1185">Reference proteome</keyword>
<dbReference type="PATRIC" id="fig|1278073.3.peg.1962"/>
<dbReference type="Proteomes" id="UP000011131">
    <property type="component" value="Chromosome"/>
</dbReference>
<dbReference type="GO" id="GO:0009253">
    <property type="term" value="P:peptidoglycan catabolic process"/>
    <property type="evidence" value="ECO:0007669"/>
    <property type="project" value="InterPro"/>
</dbReference>
<keyword evidence="3 7" id="KW-0081">Bacteriolytic enzyme</keyword>
<organism evidence="8 9">
    <name type="scientific">Myxococcus stipitatus (strain DSM 14675 / JCM 12634 / Mx s8)</name>
    <dbReference type="NCBI Taxonomy" id="1278073"/>
    <lineage>
        <taxon>Bacteria</taxon>
        <taxon>Pseudomonadati</taxon>
        <taxon>Myxococcota</taxon>
        <taxon>Myxococcia</taxon>
        <taxon>Myxococcales</taxon>
        <taxon>Cystobacterineae</taxon>
        <taxon>Myxococcaceae</taxon>
        <taxon>Myxococcus</taxon>
    </lineage>
</organism>
<keyword evidence="5" id="KW-1035">Host cytoplasm</keyword>
<dbReference type="EC" id="3.2.1.17" evidence="7"/>
<keyword evidence="4 7" id="KW-0378">Hydrolase</keyword>
<dbReference type="InterPro" id="IPR033907">
    <property type="entry name" value="Endolysin_autolysin"/>
</dbReference>
<dbReference type="eggNOG" id="COG3772">
    <property type="taxonomic scope" value="Bacteria"/>
</dbReference>
<dbReference type="CDD" id="cd00737">
    <property type="entry name" value="lyz_endolysin_autolysin"/>
    <property type="match status" value="1"/>
</dbReference>
<keyword evidence="6 7" id="KW-0326">Glycosidase</keyword>
<dbReference type="HAMAP" id="MF_04110">
    <property type="entry name" value="ENDOLYSIN_T4"/>
    <property type="match status" value="1"/>
</dbReference>
<dbReference type="HOGENOM" id="CLU_091641_3_3_7"/>
<dbReference type="GO" id="GO:0031640">
    <property type="term" value="P:killing of cells of another organism"/>
    <property type="evidence" value="ECO:0007669"/>
    <property type="project" value="UniProtKB-KW"/>
</dbReference>
<dbReference type="GO" id="GO:0042742">
    <property type="term" value="P:defense response to bacterium"/>
    <property type="evidence" value="ECO:0007669"/>
    <property type="project" value="UniProtKB-KW"/>
</dbReference>
<dbReference type="STRING" id="1278073.MYSTI_01912"/>
<dbReference type="InterPro" id="IPR034690">
    <property type="entry name" value="Endolysin_T4_type"/>
</dbReference>
<keyword evidence="2 7" id="KW-0929">Antimicrobial</keyword>
<comment type="catalytic activity">
    <reaction evidence="1 7">
        <text>Hydrolysis of (1-&gt;4)-beta-linkages between N-acetylmuramic acid and N-acetyl-D-glucosamine residues in a peptidoglycan and between N-acetyl-D-glucosamine residues in chitodextrins.</text>
        <dbReference type="EC" id="3.2.1.17"/>
    </reaction>
</comment>
<dbReference type="AlphaFoldDB" id="L7U523"/>
<dbReference type="InterPro" id="IPR051018">
    <property type="entry name" value="Bacteriophage_GH24"/>
</dbReference>
<dbReference type="Gene3D" id="1.10.530.40">
    <property type="match status" value="1"/>
</dbReference>
<name>L7U523_MYXSD</name>
<dbReference type="PANTHER" id="PTHR38107">
    <property type="match status" value="1"/>
</dbReference>
<gene>
    <name evidence="8" type="ordered locus">MYSTI_01912</name>
</gene>
<dbReference type="PANTHER" id="PTHR38107:SF3">
    <property type="entry name" value="LYSOZYME RRRD-RELATED"/>
    <property type="match status" value="1"/>
</dbReference>
<reference evidence="8 9" key="1">
    <citation type="journal article" date="2013" name="Genome Announc.">
        <title>Complete genome sequence of Myxococcus stipitatus strain DSM 14675, a fruiting myxobacterium.</title>
        <authorList>
            <person name="Huntley S."/>
            <person name="Kneip S."/>
            <person name="Treuner-Lange A."/>
            <person name="Sogaard-Andersen L."/>
        </authorList>
    </citation>
    <scope>NUCLEOTIDE SEQUENCE [LARGE SCALE GENOMIC DNA]</scope>
    <source>
        <strain evidence="9">DSM 14675 / JCM 12634 / Mx s8</strain>
    </source>
</reference>
<evidence type="ECO:0000256" key="6">
    <source>
        <dbReference type="ARBA" id="ARBA00023295"/>
    </source>
</evidence>
<comment type="similarity">
    <text evidence="7">Belongs to the glycosyl hydrolase 24 family.</text>
</comment>